<evidence type="ECO:0008006" key="3">
    <source>
        <dbReference type="Google" id="ProtNLM"/>
    </source>
</evidence>
<dbReference type="EMBL" id="LXFV01000005">
    <property type="protein sequence ID" value="PKX87075.1"/>
    <property type="molecule type" value="Genomic_DNA"/>
</dbReference>
<comment type="caution">
    <text evidence="1">The sequence shown here is derived from an EMBL/GenBank/DDBJ whole genome shotgun (WGS) entry which is preliminary data.</text>
</comment>
<accession>A0ABX4S939</accession>
<proteinExistence type="predicted"/>
<dbReference type="Proteomes" id="UP000234468">
    <property type="component" value="Unassembled WGS sequence"/>
</dbReference>
<keyword evidence="2" id="KW-1185">Reference proteome</keyword>
<organism evidence="1 2">
    <name type="scientific">Pectobacterium peruviense</name>
    <dbReference type="NCBI Taxonomy" id="2066479"/>
    <lineage>
        <taxon>Bacteria</taxon>
        <taxon>Pseudomonadati</taxon>
        <taxon>Pseudomonadota</taxon>
        <taxon>Gammaproteobacteria</taxon>
        <taxon>Enterobacterales</taxon>
        <taxon>Pectobacteriaceae</taxon>
        <taxon>Pectobacterium</taxon>
    </lineage>
</organism>
<sequence length="63" mass="7124">MLLVQRQSNAYSPLFDAGIRLARTVLAMAKKPMQSSRYRMKINGKIIYYSAKIKTVSVLSDTV</sequence>
<protein>
    <recommendedName>
        <fullName evidence="3">Transposase</fullName>
    </recommendedName>
</protein>
<reference evidence="1 2" key="1">
    <citation type="submission" date="2016-04" db="EMBL/GenBank/DDBJ databases">
        <title>New species of Pectobacterium.</title>
        <authorList>
            <person name="Waleron M."/>
            <person name="Misztak A.E."/>
            <person name="Waleron K."/>
        </authorList>
    </citation>
    <scope>NUCLEOTIDE SEQUENCE [LARGE SCALE GENOMIC DNA]</scope>
    <source>
        <strain evidence="1 2">IFB5232</strain>
    </source>
</reference>
<evidence type="ECO:0000313" key="1">
    <source>
        <dbReference type="EMBL" id="PKX87075.1"/>
    </source>
</evidence>
<gene>
    <name evidence="1" type="ORF">A0G03_06390</name>
</gene>
<evidence type="ECO:0000313" key="2">
    <source>
        <dbReference type="Proteomes" id="UP000234468"/>
    </source>
</evidence>
<name>A0ABX4S939_9GAMM</name>